<organism evidence="2 3">
    <name type="scientific">Vanessa tameamea</name>
    <name type="common">Kamehameha butterfly</name>
    <dbReference type="NCBI Taxonomy" id="334116"/>
    <lineage>
        <taxon>Eukaryota</taxon>
        <taxon>Metazoa</taxon>
        <taxon>Ecdysozoa</taxon>
        <taxon>Arthropoda</taxon>
        <taxon>Hexapoda</taxon>
        <taxon>Insecta</taxon>
        <taxon>Pterygota</taxon>
        <taxon>Neoptera</taxon>
        <taxon>Endopterygota</taxon>
        <taxon>Lepidoptera</taxon>
        <taxon>Glossata</taxon>
        <taxon>Ditrysia</taxon>
        <taxon>Papilionoidea</taxon>
        <taxon>Nymphalidae</taxon>
        <taxon>Nymphalinae</taxon>
        <taxon>Vanessa</taxon>
    </lineage>
</organism>
<dbReference type="Proteomes" id="UP001652626">
    <property type="component" value="Chromosome W"/>
</dbReference>
<name>A0ABM4AYB1_VANTA</name>
<protein>
    <submittedName>
        <fullName evidence="3">Uncharacterized protein LOC135194594</fullName>
    </submittedName>
</protein>
<evidence type="ECO:0000256" key="1">
    <source>
        <dbReference type="SAM" id="MobiDB-lite"/>
    </source>
</evidence>
<evidence type="ECO:0000313" key="3">
    <source>
        <dbReference type="RefSeq" id="XP_064076278.1"/>
    </source>
</evidence>
<dbReference type="GeneID" id="135194594"/>
<accession>A0ABM4AYB1</accession>
<gene>
    <name evidence="3" type="primary">LOC135194594</name>
</gene>
<feature type="compositionally biased region" description="Basic and acidic residues" evidence="1">
    <location>
        <begin position="22"/>
        <end position="32"/>
    </location>
</feature>
<feature type="region of interest" description="Disordered" evidence="1">
    <location>
        <begin position="16"/>
        <end position="51"/>
    </location>
</feature>
<evidence type="ECO:0000313" key="2">
    <source>
        <dbReference type="Proteomes" id="UP001652626"/>
    </source>
</evidence>
<proteinExistence type="predicted"/>
<dbReference type="RefSeq" id="XP_064076278.1">
    <property type="nucleotide sequence ID" value="XM_064220208.1"/>
</dbReference>
<keyword evidence="2" id="KW-1185">Reference proteome</keyword>
<reference evidence="3" key="1">
    <citation type="submission" date="2025-08" db="UniProtKB">
        <authorList>
            <consortium name="RefSeq"/>
        </authorList>
    </citation>
    <scope>IDENTIFICATION</scope>
    <source>
        <tissue evidence="3">Whole body</tissue>
    </source>
</reference>
<sequence length="479" mass="56166">MIAENENEIELTCQDKTSGMLERNEKRCRGNSEESSEDSFTKVMKKKPKKINRRETHTMMSKNTNSEGRHENMITEQNESTYGVCITSLQVLPKQMVLAKLLFNEQINKIVKIKYKNPYKVIIQFEDKQYAQKLLTCKKLIELQCRMQMMDENNLSFGVIRGIEKESSEEELKELIVCPYEITSVKRLKRLFDNKWEDSETIRVCFASPTLPPYVEAYGCRFKVESFTFQVTQCSRCWKFGHPKKFYPSNKIICPKCGNNHDNCDTTSYKCINCKGSHIALNKTCPVYLREKRLREIMSNDNVNYKKAIQIYQNQYNSLSSQLMVNLQPVEENHYPIQPKNTTTYSEVLKSPVLTSGKTLVNKQKKKKFEEKNQSIEVYEQPNYEQNKEKGNDEGQQIDIDSALNFPKENEKTNLQPDTKKLEWRNIFRKIQEILTSKKSIEDKITLIFKIMFLEIKEYLLNRLINIDILKSILNLNNG</sequence>